<gene>
    <name evidence="3" type="ORF">T190423A01A_60022</name>
</gene>
<dbReference type="EMBL" id="CAXJIO010000015">
    <property type="protein sequence ID" value="CAL2104085.1"/>
    <property type="molecule type" value="Genomic_DNA"/>
</dbReference>
<dbReference type="InterPro" id="IPR032710">
    <property type="entry name" value="NTF2-like_dom_sf"/>
</dbReference>
<reference evidence="3 4" key="1">
    <citation type="submission" date="2024-05" db="EMBL/GenBank/DDBJ databases">
        <authorList>
            <person name="Duchaud E."/>
        </authorList>
    </citation>
    <scope>NUCLEOTIDE SEQUENCE [LARGE SCALE GENOMIC DNA]</scope>
    <source>
        <strain evidence="3">Ena-SAMPLE-TAB-13-05-2024-13:56:06:370-140308</strain>
    </source>
</reference>
<keyword evidence="1" id="KW-0472">Membrane</keyword>
<accession>A0ABM9PET8</accession>
<organism evidence="3 4">
    <name type="scientific">Tenacibaculum polynesiense</name>
    <dbReference type="NCBI Taxonomy" id="3137857"/>
    <lineage>
        <taxon>Bacteria</taxon>
        <taxon>Pseudomonadati</taxon>
        <taxon>Bacteroidota</taxon>
        <taxon>Flavobacteriia</taxon>
        <taxon>Flavobacteriales</taxon>
        <taxon>Flavobacteriaceae</taxon>
        <taxon>Tenacibaculum</taxon>
    </lineage>
</organism>
<feature type="transmembrane region" description="Helical" evidence="1">
    <location>
        <begin position="12"/>
        <end position="30"/>
    </location>
</feature>
<evidence type="ECO:0000313" key="4">
    <source>
        <dbReference type="Proteomes" id="UP001497527"/>
    </source>
</evidence>
<proteinExistence type="predicted"/>
<feature type="domain" description="DUF4440" evidence="2">
    <location>
        <begin position="51"/>
        <end position="161"/>
    </location>
</feature>
<name>A0ABM9PET8_9FLAO</name>
<dbReference type="Proteomes" id="UP001497527">
    <property type="component" value="Unassembled WGS sequence"/>
</dbReference>
<keyword evidence="4" id="KW-1185">Reference proteome</keyword>
<keyword evidence="1" id="KW-0812">Transmembrane</keyword>
<dbReference type="Gene3D" id="3.10.450.50">
    <property type="match status" value="1"/>
</dbReference>
<evidence type="ECO:0000259" key="2">
    <source>
        <dbReference type="Pfam" id="PF14534"/>
    </source>
</evidence>
<evidence type="ECO:0000256" key="1">
    <source>
        <dbReference type="SAM" id="Phobius"/>
    </source>
</evidence>
<dbReference type="RefSeq" id="WP_348718340.1">
    <property type="nucleotide sequence ID" value="NZ_CAXJIO010000015.1"/>
</dbReference>
<keyword evidence="1" id="KW-1133">Transmembrane helix</keyword>
<comment type="caution">
    <text evidence="3">The sequence shown here is derived from an EMBL/GenBank/DDBJ whole genome shotgun (WGS) entry which is preliminary data.</text>
</comment>
<evidence type="ECO:0000313" key="3">
    <source>
        <dbReference type="EMBL" id="CAL2104085.1"/>
    </source>
</evidence>
<protein>
    <recommendedName>
        <fullName evidence="2">DUF4440 domain-containing protein</fullName>
    </recommendedName>
</protein>
<dbReference type="SUPFAM" id="SSF54427">
    <property type="entry name" value="NTF2-like"/>
    <property type="match status" value="1"/>
</dbReference>
<dbReference type="Pfam" id="PF14534">
    <property type="entry name" value="DUF4440"/>
    <property type="match status" value="1"/>
</dbReference>
<dbReference type="InterPro" id="IPR027843">
    <property type="entry name" value="DUF4440"/>
</dbReference>
<sequence length="168" mass="19852">MNELFDFFFKGNFFFKILGFLYALLLSWVMNGQVNEIPKYQPTDNKLYKEIIKMDSIYFTAYNQCDMKTQASLYHDNLEFYHDKGGVITSKKELLDAIEQNICNKVTRTLVEGSVEVYPIPDYGAVQIGYHKFFNNREPNQKSIPSKFIVLWKKEDKHWKITRVVSLH</sequence>